<accession>A0A1E5W9F4</accession>
<comment type="caution">
    <text evidence="1">The sequence shown here is derived from an EMBL/GenBank/DDBJ whole genome shotgun (WGS) entry which is preliminary data.</text>
</comment>
<protein>
    <submittedName>
        <fullName evidence="1">Uncharacterized protein</fullName>
    </submittedName>
</protein>
<organism evidence="1 2">
    <name type="scientific">Dichanthelium oligosanthes</name>
    <dbReference type="NCBI Taxonomy" id="888268"/>
    <lineage>
        <taxon>Eukaryota</taxon>
        <taxon>Viridiplantae</taxon>
        <taxon>Streptophyta</taxon>
        <taxon>Embryophyta</taxon>
        <taxon>Tracheophyta</taxon>
        <taxon>Spermatophyta</taxon>
        <taxon>Magnoliopsida</taxon>
        <taxon>Liliopsida</taxon>
        <taxon>Poales</taxon>
        <taxon>Poaceae</taxon>
        <taxon>PACMAD clade</taxon>
        <taxon>Panicoideae</taxon>
        <taxon>Panicodae</taxon>
        <taxon>Paniceae</taxon>
        <taxon>Dichantheliinae</taxon>
        <taxon>Dichanthelium</taxon>
    </lineage>
</organism>
<evidence type="ECO:0000313" key="1">
    <source>
        <dbReference type="EMBL" id="OEL34033.1"/>
    </source>
</evidence>
<dbReference type="EMBL" id="LWDX02016659">
    <property type="protein sequence ID" value="OEL34033.1"/>
    <property type="molecule type" value="Genomic_DNA"/>
</dbReference>
<gene>
    <name evidence="1" type="ORF">BAE44_0004948</name>
</gene>
<reference evidence="1 2" key="1">
    <citation type="submission" date="2016-09" db="EMBL/GenBank/DDBJ databases">
        <title>The draft genome of Dichanthelium oligosanthes: A C3 panicoid grass species.</title>
        <authorList>
            <person name="Studer A.J."/>
            <person name="Schnable J.C."/>
            <person name="Brutnell T.P."/>
        </authorList>
    </citation>
    <scope>NUCLEOTIDE SEQUENCE [LARGE SCALE GENOMIC DNA]</scope>
    <source>
        <strain evidence="2">cv. Kellogg 1175</strain>
        <tissue evidence="1">Leaf</tissue>
    </source>
</reference>
<dbReference type="Proteomes" id="UP000095767">
    <property type="component" value="Unassembled WGS sequence"/>
</dbReference>
<evidence type="ECO:0000313" key="2">
    <source>
        <dbReference type="Proteomes" id="UP000095767"/>
    </source>
</evidence>
<name>A0A1E5W9F4_9POAL</name>
<feature type="non-terminal residue" evidence="1">
    <location>
        <position position="1"/>
    </location>
</feature>
<keyword evidence="2" id="KW-1185">Reference proteome</keyword>
<proteinExistence type="predicted"/>
<dbReference type="AlphaFoldDB" id="A0A1E5W9F4"/>
<dbReference type="STRING" id="888268.A0A1E5W9F4"/>
<sequence>LCHRSAPAKPSARRRSARCCRCCSTRLQLAVCPGDSAQWETGSTVGRLHCAVRTDGDVMVFRLDGHSGWETAVTGAEVEVVLLASRRRVVAFDAVTRQRREAVLRGEPAGTDWGAAAYAARTNTLVPIEPVVLMELPDDQEAAS</sequence>